<keyword evidence="3" id="KW-0274">FAD</keyword>
<evidence type="ECO:0000256" key="3">
    <source>
        <dbReference type="ARBA" id="ARBA00022827"/>
    </source>
</evidence>
<evidence type="ECO:0000259" key="5">
    <source>
        <dbReference type="Pfam" id="PF01266"/>
    </source>
</evidence>
<dbReference type="SUPFAM" id="SSF51905">
    <property type="entry name" value="FAD/NAD(P)-binding domain"/>
    <property type="match status" value="1"/>
</dbReference>
<keyword evidence="7" id="KW-1185">Reference proteome</keyword>
<dbReference type="PANTHER" id="PTHR10961">
    <property type="entry name" value="PEROXISOMAL SARCOSINE OXIDASE"/>
    <property type="match status" value="1"/>
</dbReference>
<comment type="caution">
    <text evidence="6">The sequence shown here is derived from an EMBL/GenBank/DDBJ whole genome shotgun (WGS) entry which is preliminary data.</text>
</comment>
<evidence type="ECO:0000256" key="1">
    <source>
        <dbReference type="ARBA" id="ARBA00001974"/>
    </source>
</evidence>
<organism evidence="6 7">
    <name type="scientific">Leucobacter alluvii</name>
    <dbReference type="NCBI Taxonomy" id="340321"/>
    <lineage>
        <taxon>Bacteria</taxon>
        <taxon>Bacillati</taxon>
        <taxon>Actinomycetota</taxon>
        <taxon>Actinomycetes</taxon>
        <taxon>Micrococcales</taxon>
        <taxon>Microbacteriaceae</taxon>
        <taxon>Leucobacter</taxon>
    </lineage>
</organism>
<evidence type="ECO:0000313" key="6">
    <source>
        <dbReference type="EMBL" id="GAA2190177.1"/>
    </source>
</evidence>
<evidence type="ECO:0000313" key="7">
    <source>
        <dbReference type="Proteomes" id="UP001501084"/>
    </source>
</evidence>
<name>A0ABP5N0F3_9MICO</name>
<dbReference type="Gene3D" id="3.30.9.10">
    <property type="entry name" value="D-Amino Acid Oxidase, subunit A, domain 2"/>
    <property type="match status" value="1"/>
</dbReference>
<dbReference type="PANTHER" id="PTHR10961:SF46">
    <property type="entry name" value="PEROXISOMAL SARCOSINE OXIDASE"/>
    <property type="match status" value="1"/>
</dbReference>
<dbReference type="InterPro" id="IPR036188">
    <property type="entry name" value="FAD/NAD-bd_sf"/>
</dbReference>
<dbReference type="Pfam" id="PF01266">
    <property type="entry name" value="DAO"/>
    <property type="match status" value="1"/>
</dbReference>
<comment type="cofactor">
    <cofactor evidence="1">
        <name>FAD</name>
        <dbReference type="ChEBI" id="CHEBI:57692"/>
    </cofactor>
</comment>
<proteinExistence type="predicted"/>
<keyword evidence="2" id="KW-0285">Flavoprotein</keyword>
<dbReference type="InterPro" id="IPR045170">
    <property type="entry name" value="MTOX"/>
</dbReference>
<protein>
    <recommendedName>
        <fullName evidence="5">FAD dependent oxidoreductase domain-containing protein</fullName>
    </recommendedName>
</protein>
<accession>A0ABP5N0F3</accession>
<dbReference type="Gene3D" id="3.50.50.60">
    <property type="entry name" value="FAD/NAD(P)-binding domain"/>
    <property type="match status" value="1"/>
</dbReference>
<feature type="domain" description="FAD dependent oxidoreductase" evidence="5">
    <location>
        <begin position="10"/>
        <end position="366"/>
    </location>
</feature>
<evidence type="ECO:0000256" key="2">
    <source>
        <dbReference type="ARBA" id="ARBA00022630"/>
    </source>
</evidence>
<dbReference type="InterPro" id="IPR006076">
    <property type="entry name" value="FAD-dep_OxRdtase"/>
</dbReference>
<reference evidence="7" key="1">
    <citation type="journal article" date="2019" name="Int. J. Syst. Evol. Microbiol.">
        <title>The Global Catalogue of Microorganisms (GCM) 10K type strain sequencing project: providing services to taxonomists for standard genome sequencing and annotation.</title>
        <authorList>
            <consortium name="The Broad Institute Genomics Platform"/>
            <consortium name="The Broad Institute Genome Sequencing Center for Infectious Disease"/>
            <person name="Wu L."/>
            <person name="Ma J."/>
        </authorList>
    </citation>
    <scope>NUCLEOTIDE SEQUENCE [LARGE SCALE GENOMIC DNA]</scope>
    <source>
        <strain evidence="7">JCM 14919</strain>
    </source>
</reference>
<evidence type="ECO:0000256" key="4">
    <source>
        <dbReference type="ARBA" id="ARBA00023002"/>
    </source>
</evidence>
<dbReference type="RefSeq" id="WP_346058576.1">
    <property type="nucleotide sequence ID" value="NZ_BAAAOP010000012.1"/>
</dbReference>
<dbReference type="EMBL" id="BAAAOP010000012">
    <property type="protein sequence ID" value="GAA2190177.1"/>
    <property type="molecule type" value="Genomic_DNA"/>
</dbReference>
<dbReference type="Proteomes" id="UP001501084">
    <property type="component" value="Unassembled WGS sequence"/>
</dbReference>
<sequence length="401" mass="42926">MATRTGRRSAIVVGAGAWGLPAALDLQDRGWDVTLVERFEPGGPSASNGGSTRLWRLADTQPWRARSLRGTLDAMDRLSERLKEPVYRRTGMLWRDDASLPAVAESLTAIGEPVERISADRVGEAFAGLRSDGRDALYVEQAGVVHIHRLLQRGLEAFIEAGGTYLPHTRVTAIEPGDASATVRFERGEHRSADQVLVAAGPGTAELLPGLGIALPLTPYIEQVVYVGDPVGAPPAPDLPGLVDCPPETPAEHGPDSAGVYAMPNGASGYKIGLDRPLRPLAGGTLGDDLDRRPDPARTETIRARVARDLTSIVPRVLGTQVCTWTDSGDGDFIIGRIHPSVVLACGDSGEGFKYAAFMGEYLAALVAGEPTDAEFDRHWDPARFGTETAPRRHYSPIGRH</sequence>
<keyword evidence="4" id="KW-0560">Oxidoreductase</keyword>
<gene>
    <name evidence="6" type="ORF">GCM10009786_26390</name>
</gene>